<sequence>MNYAKGIYKLTHQVQTPKTACQDSHIKYTMTSDDLKLGGWDGGMQVENIPLGYLRRRVFQAAARRGSLEDHCALLIKSAAVCVRSRVIAADGLRRIDCILQIFSR</sequence>
<organism evidence="1 2">
    <name type="scientific">Araneus ventricosus</name>
    <name type="common">Orbweaver spider</name>
    <name type="synonym">Epeira ventricosa</name>
    <dbReference type="NCBI Taxonomy" id="182803"/>
    <lineage>
        <taxon>Eukaryota</taxon>
        <taxon>Metazoa</taxon>
        <taxon>Ecdysozoa</taxon>
        <taxon>Arthropoda</taxon>
        <taxon>Chelicerata</taxon>
        <taxon>Arachnida</taxon>
        <taxon>Araneae</taxon>
        <taxon>Araneomorphae</taxon>
        <taxon>Entelegynae</taxon>
        <taxon>Araneoidea</taxon>
        <taxon>Araneidae</taxon>
        <taxon>Araneus</taxon>
    </lineage>
</organism>
<comment type="caution">
    <text evidence="1">The sequence shown here is derived from an EMBL/GenBank/DDBJ whole genome shotgun (WGS) entry which is preliminary data.</text>
</comment>
<dbReference type="AlphaFoldDB" id="A0A4Y2DB07"/>
<protein>
    <submittedName>
        <fullName evidence="1">Uncharacterized protein</fullName>
    </submittedName>
</protein>
<proteinExistence type="predicted"/>
<dbReference type="Proteomes" id="UP000499080">
    <property type="component" value="Unassembled WGS sequence"/>
</dbReference>
<reference evidence="1 2" key="1">
    <citation type="journal article" date="2019" name="Sci. Rep.">
        <title>Orb-weaving spider Araneus ventricosus genome elucidates the spidroin gene catalogue.</title>
        <authorList>
            <person name="Kono N."/>
            <person name="Nakamura H."/>
            <person name="Ohtoshi R."/>
            <person name="Moran D.A.P."/>
            <person name="Shinohara A."/>
            <person name="Yoshida Y."/>
            <person name="Fujiwara M."/>
            <person name="Mori M."/>
            <person name="Tomita M."/>
            <person name="Arakawa K."/>
        </authorList>
    </citation>
    <scope>NUCLEOTIDE SEQUENCE [LARGE SCALE GENOMIC DNA]</scope>
</reference>
<gene>
    <name evidence="1" type="ORF">AVEN_214930_1</name>
</gene>
<evidence type="ECO:0000313" key="2">
    <source>
        <dbReference type="Proteomes" id="UP000499080"/>
    </source>
</evidence>
<accession>A0A4Y2DB07</accession>
<dbReference type="EMBL" id="BGPR01000324">
    <property type="protein sequence ID" value="GBM13218.1"/>
    <property type="molecule type" value="Genomic_DNA"/>
</dbReference>
<evidence type="ECO:0000313" key="1">
    <source>
        <dbReference type="EMBL" id="GBM13218.1"/>
    </source>
</evidence>
<keyword evidence="2" id="KW-1185">Reference proteome</keyword>
<name>A0A4Y2DB07_ARAVE</name>